<feature type="transmembrane region" description="Helical" evidence="1">
    <location>
        <begin position="77"/>
        <end position="99"/>
    </location>
</feature>
<protein>
    <submittedName>
        <fullName evidence="2">Uncharacterized protein</fullName>
    </submittedName>
</protein>
<dbReference type="EMBL" id="JAHRIP010019837">
    <property type="protein sequence ID" value="MEQ2287654.1"/>
    <property type="molecule type" value="Genomic_DNA"/>
</dbReference>
<feature type="transmembrane region" description="Helical" evidence="1">
    <location>
        <begin position="47"/>
        <end position="65"/>
    </location>
</feature>
<sequence length="112" mass="12715">QMTLGGIVATKWSNSCMFRLVVPLEDEPRSQSEMFLSYTPNRFSSRIALYLAPSIFPSSLTSYLIPDKEKQLHCIILPPPCLTVGMVWSGCYLVFMSYLQWLANISVRICLC</sequence>
<dbReference type="Proteomes" id="UP001469553">
    <property type="component" value="Unassembled WGS sequence"/>
</dbReference>
<keyword evidence="1" id="KW-0472">Membrane</keyword>
<evidence type="ECO:0000313" key="2">
    <source>
        <dbReference type="EMBL" id="MEQ2287654.1"/>
    </source>
</evidence>
<name>A0ABV0Y1L4_9TELE</name>
<accession>A0ABV0Y1L4</accession>
<evidence type="ECO:0000256" key="1">
    <source>
        <dbReference type="SAM" id="Phobius"/>
    </source>
</evidence>
<gene>
    <name evidence="2" type="ORF">AMECASPLE_014895</name>
</gene>
<keyword evidence="3" id="KW-1185">Reference proteome</keyword>
<evidence type="ECO:0000313" key="3">
    <source>
        <dbReference type="Proteomes" id="UP001469553"/>
    </source>
</evidence>
<keyword evidence="1" id="KW-0812">Transmembrane</keyword>
<organism evidence="2 3">
    <name type="scientific">Ameca splendens</name>
    <dbReference type="NCBI Taxonomy" id="208324"/>
    <lineage>
        <taxon>Eukaryota</taxon>
        <taxon>Metazoa</taxon>
        <taxon>Chordata</taxon>
        <taxon>Craniata</taxon>
        <taxon>Vertebrata</taxon>
        <taxon>Euteleostomi</taxon>
        <taxon>Actinopterygii</taxon>
        <taxon>Neopterygii</taxon>
        <taxon>Teleostei</taxon>
        <taxon>Neoteleostei</taxon>
        <taxon>Acanthomorphata</taxon>
        <taxon>Ovalentaria</taxon>
        <taxon>Atherinomorphae</taxon>
        <taxon>Cyprinodontiformes</taxon>
        <taxon>Goodeidae</taxon>
        <taxon>Ameca</taxon>
    </lineage>
</organism>
<comment type="caution">
    <text evidence="2">The sequence shown here is derived from an EMBL/GenBank/DDBJ whole genome shotgun (WGS) entry which is preliminary data.</text>
</comment>
<keyword evidence="1" id="KW-1133">Transmembrane helix</keyword>
<proteinExistence type="predicted"/>
<feature type="non-terminal residue" evidence="2">
    <location>
        <position position="1"/>
    </location>
</feature>
<reference evidence="2 3" key="1">
    <citation type="submission" date="2021-06" db="EMBL/GenBank/DDBJ databases">
        <authorList>
            <person name="Palmer J.M."/>
        </authorList>
    </citation>
    <scope>NUCLEOTIDE SEQUENCE [LARGE SCALE GENOMIC DNA]</scope>
    <source>
        <strain evidence="2 3">AS_MEX2019</strain>
        <tissue evidence="2">Muscle</tissue>
    </source>
</reference>